<name>A0A3N4II85_ASCIM</name>
<dbReference type="EMBL" id="ML119659">
    <property type="protein sequence ID" value="RPA84418.1"/>
    <property type="molecule type" value="Genomic_DNA"/>
</dbReference>
<organism evidence="1 2">
    <name type="scientific">Ascobolus immersus RN42</name>
    <dbReference type="NCBI Taxonomy" id="1160509"/>
    <lineage>
        <taxon>Eukaryota</taxon>
        <taxon>Fungi</taxon>
        <taxon>Dikarya</taxon>
        <taxon>Ascomycota</taxon>
        <taxon>Pezizomycotina</taxon>
        <taxon>Pezizomycetes</taxon>
        <taxon>Pezizales</taxon>
        <taxon>Ascobolaceae</taxon>
        <taxon>Ascobolus</taxon>
    </lineage>
</organism>
<protein>
    <submittedName>
        <fullName evidence="1">Uncharacterized protein</fullName>
    </submittedName>
</protein>
<reference evidence="1 2" key="1">
    <citation type="journal article" date="2018" name="Nat. Ecol. Evol.">
        <title>Pezizomycetes genomes reveal the molecular basis of ectomycorrhizal truffle lifestyle.</title>
        <authorList>
            <person name="Murat C."/>
            <person name="Payen T."/>
            <person name="Noel B."/>
            <person name="Kuo A."/>
            <person name="Morin E."/>
            <person name="Chen J."/>
            <person name="Kohler A."/>
            <person name="Krizsan K."/>
            <person name="Balestrini R."/>
            <person name="Da Silva C."/>
            <person name="Montanini B."/>
            <person name="Hainaut M."/>
            <person name="Levati E."/>
            <person name="Barry K.W."/>
            <person name="Belfiori B."/>
            <person name="Cichocki N."/>
            <person name="Clum A."/>
            <person name="Dockter R.B."/>
            <person name="Fauchery L."/>
            <person name="Guy J."/>
            <person name="Iotti M."/>
            <person name="Le Tacon F."/>
            <person name="Lindquist E.A."/>
            <person name="Lipzen A."/>
            <person name="Malagnac F."/>
            <person name="Mello A."/>
            <person name="Molinier V."/>
            <person name="Miyauchi S."/>
            <person name="Poulain J."/>
            <person name="Riccioni C."/>
            <person name="Rubini A."/>
            <person name="Sitrit Y."/>
            <person name="Splivallo R."/>
            <person name="Traeger S."/>
            <person name="Wang M."/>
            <person name="Zifcakova L."/>
            <person name="Wipf D."/>
            <person name="Zambonelli A."/>
            <person name="Paolocci F."/>
            <person name="Nowrousian M."/>
            <person name="Ottonello S."/>
            <person name="Baldrian P."/>
            <person name="Spatafora J.W."/>
            <person name="Henrissat B."/>
            <person name="Nagy L.G."/>
            <person name="Aury J.M."/>
            <person name="Wincker P."/>
            <person name="Grigoriev I.V."/>
            <person name="Bonfante P."/>
            <person name="Martin F.M."/>
        </authorList>
    </citation>
    <scope>NUCLEOTIDE SEQUENCE [LARGE SCALE GENOMIC DNA]</scope>
    <source>
        <strain evidence="1 2">RN42</strain>
    </source>
</reference>
<gene>
    <name evidence="1" type="ORF">BJ508DRAFT_38121</name>
</gene>
<evidence type="ECO:0000313" key="1">
    <source>
        <dbReference type="EMBL" id="RPA84418.1"/>
    </source>
</evidence>
<keyword evidence="2" id="KW-1185">Reference proteome</keyword>
<accession>A0A3N4II85</accession>
<dbReference type="AlphaFoldDB" id="A0A3N4II85"/>
<evidence type="ECO:0000313" key="2">
    <source>
        <dbReference type="Proteomes" id="UP000275078"/>
    </source>
</evidence>
<proteinExistence type="predicted"/>
<sequence length="182" mass="20906">MAFQQRWKSVGVVRSTAFSLLPIPAPSAIYFSRKRDSISLNAARQRRSRVHSITLIDIDGITSYSTRSTNDLSQEEKRQVDEQALPFESKLIRLLFYVSCENQFINHRLTVVKCTTGVDPPSISRYASGYYIYYAMRRVLLRSDYNSSPRPAAVGLEKHWQHRSCSLLPCMSSTTRAYFIHC</sequence>
<dbReference type="Proteomes" id="UP000275078">
    <property type="component" value="Unassembled WGS sequence"/>
</dbReference>